<accession>A0A2R5GQE3</accession>
<keyword evidence="5" id="KW-0735">Signal-anchor</keyword>
<organism evidence="13 14">
    <name type="scientific">Hondaea fermentalgiana</name>
    <dbReference type="NCBI Taxonomy" id="2315210"/>
    <lineage>
        <taxon>Eukaryota</taxon>
        <taxon>Sar</taxon>
        <taxon>Stramenopiles</taxon>
        <taxon>Bigyra</taxon>
        <taxon>Labyrinthulomycetes</taxon>
        <taxon>Thraustochytrida</taxon>
        <taxon>Thraustochytriidae</taxon>
        <taxon>Hondaea</taxon>
    </lineage>
</organism>
<gene>
    <name evidence="13" type="ORF">FCC1311_093202</name>
</gene>
<evidence type="ECO:0000313" key="14">
    <source>
        <dbReference type="Proteomes" id="UP000241890"/>
    </source>
</evidence>
<keyword evidence="9" id="KW-0325">Glycoprotein</keyword>
<dbReference type="InterPro" id="IPR009729">
    <property type="entry name" value="Gal-3-0_sulfotransfrase"/>
</dbReference>
<dbReference type="GO" id="GO:0001733">
    <property type="term" value="F:galactosylceramide sulfotransferase activity"/>
    <property type="evidence" value="ECO:0007669"/>
    <property type="project" value="InterPro"/>
</dbReference>
<keyword evidence="6 12" id="KW-1133">Transmembrane helix</keyword>
<keyword evidence="4 12" id="KW-0812">Transmembrane</keyword>
<evidence type="ECO:0000256" key="1">
    <source>
        <dbReference type="ARBA" id="ARBA00004323"/>
    </source>
</evidence>
<reference evidence="13 14" key="1">
    <citation type="submission" date="2017-12" db="EMBL/GenBank/DDBJ databases">
        <title>Sequencing, de novo assembly and annotation of complete genome of a new Thraustochytrid species, strain FCC1311.</title>
        <authorList>
            <person name="Sedici K."/>
            <person name="Godart F."/>
            <person name="Aiese Cigliano R."/>
            <person name="Sanseverino W."/>
            <person name="Barakat M."/>
            <person name="Ortet P."/>
            <person name="Marechal E."/>
            <person name="Cagnac O."/>
            <person name="Amato A."/>
        </authorList>
    </citation>
    <scope>NUCLEOTIDE SEQUENCE [LARGE SCALE GENOMIC DNA]</scope>
</reference>
<evidence type="ECO:0000256" key="7">
    <source>
        <dbReference type="ARBA" id="ARBA00023034"/>
    </source>
</evidence>
<feature type="transmembrane region" description="Helical" evidence="12">
    <location>
        <begin position="553"/>
        <end position="572"/>
    </location>
</feature>
<dbReference type="GO" id="GO:0009247">
    <property type="term" value="P:glycolipid biosynthetic process"/>
    <property type="evidence" value="ECO:0007669"/>
    <property type="project" value="InterPro"/>
</dbReference>
<feature type="region of interest" description="Disordered" evidence="11">
    <location>
        <begin position="1"/>
        <end position="32"/>
    </location>
</feature>
<dbReference type="InParanoid" id="A0A2R5GQE3"/>
<comment type="subcellular location">
    <subcellularLocation>
        <location evidence="1">Golgi apparatus membrane</location>
        <topology evidence="1">Single-pass type II membrane protein</topology>
    </subcellularLocation>
</comment>
<evidence type="ECO:0000256" key="5">
    <source>
        <dbReference type="ARBA" id="ARBA00022968"/>
    </source>
</evidence>
<name>A0A2R5GQE3_9STRA</name>
<dbReference type="GO" id="GO:0000139">
    <property type="term" value="C:Golgi membrane"/>
    <property type="evidence" value="ECO:0007669"/>
    <property type="project" value="UniProtKB-SubCell"/>
</dbReference>
<comment type="similarity">
    <text evidence="2">Belongs to the galactose-3-O-sulfotransferase family.</text>
</comment>
<dbReference type="PANTHER" id="PTHR14647">
    <property type="entry name" value="GALACTOSE-3-O-SULFOTRANSFERASE"/>
    <property type="match status" value="1"/>
</dbReference>
<keyword evidence="10" id="KW-0175">Coiled coil</keyword>
<feature type="region of interest" description="Disordered" evidence="11">
    <location>
        <begin position="519"/>
        <end position="541"/>
    </location>
</feature>
<evidence type="ECO:0000256" key="2">
    <source>
        <dbReference type="ARBA" id="ARBA00008124"/>
    </source>
</evidence>
<feature type="transmembrane region" description="Helical" evidence="12">
    <location>
        <begin position="477"/>
        <end position="507"/>
    </location>
</feature>
<evidence type="ECO:0000256" key="4">
    <source>
        <dbReference type="ARBA" id="ARBA00022692"/>
    </source>
</evidence>
<keyword evidence="7" id="KW-0333">Golgi apparatus</keyword>
<evidence type="ECO:0000256" key="12">
    <source>
        <dbReference type="SAM" id="Phobius"/>
    </source>
</evidence>
<keyword evidence="3" id="KW-0808">Transferase</keyword>
<evidence type="ECO:0000313" key="13">
    <source>
        <dbReference type="EMBL" id="GBG33096.1"/>
    </source>
</evidence>
<dbReference type="Gene3D" id="3.40.50.300">
    <property type="entry name" value="P-loop containing nucleotide triphosphate hydrolases"/>
    <property type="match status" value="1"/>
</dbReference>
<sequence>MATNDGKAQQRRRPERRLTRRKRHRSKETAINISELADRGAKDPEQETQKLLHIQEFVAASASDLIIPQRPSLREGIEMSGSSLRLTAARVSVVGYTEHLVRIFGAKALDKLPKTTIRRYLAVGMSHFRHLEIGNNNQRPMVGSLPMYRDENRKGYIPLGNTWIDYARVRLGDVQRRCEETVSQFSADVQNLSIELAKCKQELVRERERKRGLERVRSQYEKDINALSRELRTMTVDMREDAQRRQQMEEREGVLRSLLSELGLKQVAGIRMLFRSQRDRIAELEASMHALVQDLEWSKQSHRHMQEQCHAMEKELQEARKARWEADSKRMKVDEEREKEALAHRRSKLLCSQLRAQVAHLCAQLQVGAVSPRTADCPEPFQTRSQEVILGLHISKLFLQLNNVFLPACLELTAVFGSMSGAEFSARRRVYEGCPIVTREHRTDCTFTRRSLSLAASNLVLVSVLPLQWASPSLRPLVFLFYLLVDGFFVSGLRIVLSFDTVFVVVLKVFSKLAAVPDQARPGQSSQDPTNMKQRRARDEEEKARAQVTARTLWCVLGAILATAFITLVASVESNRKGVLGSGLADGNVLVVAMERREIENSFDSEEIAERKYRDELKEEVLEVAGEEAAADLDSYEQESSIAELEADALENYNRLVGEGPQEEPPLFTSPEEARLRKLALEELLAAGAHSTFSLFQSEVPPPKLIFSKLHKVGGTSLALALHNVTQFYNLKGGPTRGFFVSYKPGRCRHRSFDLFYQHAWRAKWMTDCLPGAAMVTIVREPVSRYISHGTWYDNRRYFIEYPDEQCDYTRSDHRKPIGGRKYVCNDDALRKNVTFATLLRRISEKPNRPKACGESCTWLTKPRSADPADAIRALDQDYHLFTTTEHLDDFMVMLALRFGWSLDTMLYEKCKDQGKVKISQRDLVGEHQWALDKINLITTEERKVYEFAKQRFEGFLAELGPGFKGIVKIFKDKLAAFHAMKKAERNGSPRWLPHPSVMMC</sequence>
<keyword evidence="8 12" id="KW-0472">Membrane</keyword>
<dbReference type="Proteomes" id="UP000241890">
    <property type="component" value="Unassembled WGS sequence"/>
</dbReference>
<evidence type="ECO:0000256" key="10">
    <source>
        <dbReference type="SAM" id="Coils"/>
    </source>
</evidence>
<dbReference type="AlphaFoldDB" id="A0A2R5GQE3"/>
<evidence type="ECO:0000256" key="9">
    <source>
        <dbReference type="ARBA" id="ARBA00023180"/>
    </source>
</evidence>
<evidence type="ECO:0000256" key="11">
    <source>
        <dbReference type="SAM" id="MobiDB-lite"/>
    </source>
</evidence>
<feature type="compositionally biased region" description="Basic residues" evidence="11">
    <location>
        <begin position="9"/>
        <end position="26"/>
    </location>
</feature>
<keyword evidence="14" id="KW-1185">Reference proteome</keyword>
<protein>
    <submittedName>
        <fullName evidence="13">Uncharacterized protein</fullName>
    </submittedName>
</protein>
<feature type="coiled-coil region" evidence="10">
    <location>
        <begin position="182"/>
        <end position="237"/>
    </location>
</feature>
<dbReference type="SUPFAM" id="SSF52540">
    <property type="entry name" value="P-loop containing nucleoside triphosphate hydrolases"/>
    <property type="match status" value="1"/>
</dbReference>
<proteinExistence type="inferred from homology"/>
<dbReference type="PANTHER" id="PTHR14647:SF87">
    <property type="entry name" value="PUTATIVE-RELATED"/>
    <property type="match status" value="1"/>
</dbReference>
<evidence type="ECO:0000256" key="6">
    <source>
        <dbReference type="ARBA" id="ARBA00022989"/>
    </source>
</evidence>
<dbReference type="EMBL" id="BEYU01000143">
    <property type="protein sequence ID" value="GBG33096.1"/>
    <property type="molecule type" value="Genomic_DNA"/>
</dbReference>
<comment type="caution">
    <text evidence="13">The sequence shown here is derived from an EMBL/GenBank/DDBJ whole genome shotgun (WGS) entry which is preliminary data.</text>
</comment>
<feature type="compositionally biased region" description="Polar residues" evidence="11">
    <location>
        <begin position="522"/>
        <end position="532"/>
    </location>
</feature>
<evidence type="ECO:0000256" key="3">
    <source>
        <dbReference type="ARBA" id="ARBA00022679"/>
    </source>
</evidence>
<evidence type="ECO:0000256" key="8">
    <source>
        <dbReference type="ARBA" id="ARBA00023136"/>
    </source>
</evidence>
<dbReference type="InterPro" id="IPR027417">
    <property type="entry name" value="P-loop_NTPase"/>
</dbReference>
<dbReference type="OrthoDB" id="514299at2759"/>